<gene>
    <name evidence="2" type="ORF">CUJ86_03750</name>
</gene>
<keyword evidence="3" id="KW-1185">Reference proteome</keyword>
<dbReference type="Gene3D" id="2.30.30.240">
    <property type="entry name" value="PRC-barrel domain"/>
    <property type="match status" value="1"/>
</dbReference>
<dbReference type="PANTHER" id="PTHR36505:SF1">
    <property type="entry name" value="BLR1072 PROTEIN"/>
    <property type="match status" value="1"/>
</dbReference>
<dbReference type="Proteomes" id="UP000292580">
    <property type="component" value="Unassembled WGS sequence"/>
</dbReference>
<dbReference type="AlphaFoldDB" id="A0A483CY33"/>
<organism evidence="2 3">
    <name type="scientific">Methanofollis fontis</name>
    <dbReference type="NCBI Taxonomy" id="2052832"/>
    <lineage>
        <taxon>Archaea</taxon>
        <taxon>Methanobacteriati</taxon>
        <taxon>Methanobacteriota</taxon>
        <taxon>Stenosarchaea group</taxon>
        <taxon>Methanomicrobia</taxon>
        <taxon>Methanomicrobiales</taxon>
        <taxon>Methanomicrobiaceae</taxon>
        <taxon>Methanofollis</taxon>
    </lineage>
</organism>
<dbReference type="EMBL" id="PGCL01000002">
    <property type="protein sequence ID" value="TAJ44446.1"/>
    <property type="molecule type" value="Genomic_DNA"/>
</dbReference>
<proteinExistence type="predicted"/>
<sequence length="165" mass="17881">MVRELTPRSMPSGATFISSQINGWSIGRRHAAPGGQIMSYASTVTVAGPRILPSDTIFGSSVRSADGEHLGVIQHLLLDTTSGSIVFAVISFGGILGLGGKLSPVPWKALSRGAEEKDFVLNVTKETLASAPSFDRNHWPKPEEIEWFERVFHFYGLEPGWTGSR</sequence>
<dbReference type="SUPFAM" id="SSF50346">
    <property type="entry name" value="PRC-barrel domain"/>
    <property type="match status" value="1"/>
</dbReference>
<name>A0A483CY33_9EURY</name>
<comment type="caution">
    <text evidence="2">The sequence shown here is derived from an EMBL/GenBank/DDBJ whole genome shotgun (WGS) entry which is preliminary data.</text>
</comment>
<evidence type="ECO:0000313" key="3">
    <source>
        <dbReference type="Proteomes" id="UP000292580"/>
    </source>
</evidence>
<dbReference type="PANTHER" id="PTHR36505">
    <property type="entry name" value="BLR1072 PROTEIN"/>
    <property type="match status" value="1"/>
</dbReference>
<evidence type="ECO:0000259" key="1">
    <source>
        <dbReference type="Pfam" id="PF05239"/>
    </source>
</evidence>
<reference evidence="2 3" key="1">
    <citation type="submission" date="2017-11" db="EMBL/GenBank/DDBJ databases">
        <title>Isolation and Characterization of Methanofollis Species from Methane Seep Offshore SW Taiwan.</title>
        <authorList>
            <person name="Teng N.-H."/>
            <person name="Lai M.-C."/>
            <person name="Chen S.-C."/>
        </authorList>
    </citation>
    <scope>NUCLEOTIDE SEQUENCE [LARGE SCALE GENOMIC DNA]</scope>
    <source>
        <strain evidence="2 3">FWC-SCC2</strain>
    </source>
</reference>
<dbReference type="InterPro" id="IPR027275">
    <property type="entry name" value="PRC-brl_dom"/>
</dbReference>
<protein>
    <submittedName>
        <fullName evidence="2">Photosystem reaction center subunit H</fullName>
    </submittedName>
</protein>
<accession>A0A483CY33</accession>
<evidence type="ECO:0000313" key="2">
    <source>
        <dbReference type="EMBL" id="TAJ44446.1"/>
    </source>
</evidence>
<dbReference type="Pfam" id="PF05239">
    <property type="entry name" value="PRC"/>
    <property type="match status" value="1"/>
</dbReference>
<feature type="domain" description="PRC-barrel" evidence="1">
    <location>
        <begin position="56"/>
        <end position="127"/>
    </location>
</feature>
<dbReference type="InterPro" id="IPR011033">
    <property type="entry name" value="PRC_barrel-like_sf"/>
</dbReference>